<dbReference type="SUPFAM" id="SSF109604">
    <property type="entry name" value="HD-domain/PDEase-like"/>
    <property type="match status" value="1"/>
</dbReference>
<dbReference type="SUPFAM" id="SSF81271">
    <property type="entry name" value="TGS-like"/>
    <property type="match status" value="1"/>
</dbReference>
<dbReference type="Proteomes" id="UP000033847">
    <property type="component" value="Unassembled WGS sequence"/>
</dbReference>
<sequence length="468" mass="54454">MSNKDIVEKAGSVALKIHENHQRLSGEGYYWHLHRVVELLEENNVNDPEILAGAYLHHVLDSKKYTKENLKKDFGVEIAEIVTEYHRISGNEISSIDPKNYNESIIVQTYLNLIKNPKTLIIRLADKVDNIRSAFVLPKENSRRVAEKAMYLYSPICQLLGIHRFVVELENEAFKILNPGEYYSIEAYLKKKMSEMEVVLKDTAQFVKEILEEKEIQAKVDYRIKHTYSIYKKMQRYRQSKNYKSLNQIYDLAAMRVLVDSVEQCYLTEDILKQAWGVVSGERDDYILHPKPSGYKSIHNTFVISPTMNLEIQIKTKEMHEENEFGLASHTFYKTGAQLKKSFQESPDWITDISFIKNKGDLRIDLFKKYVYVFTPKGDIKQLPRSATPIDFAYSIHKDLGNACVGVAVNDDFQKLSYELKDGDRVEIKILKHKKLPSPDWLDFVKTRKARDEIKKALRKDSDKKELN</sequence>
<evidence type="ECO:0000313" key="3">
    <source>
        <dbReference type="EMBL" id="KKS39244.1"/>
    </source>
</evidence>
<dbReference type="Pfam" id="PF13328">
    <property type="entry name" value="HD_4"/>
    <property type="match status" value="1"/>
</dbReference>
<dbReference type="PROSITE" id="PS51880">
    <property type="entry name" value="TGS"/>
    <property type="match status" value="1"/>
</dbReference>
<dbReference type="InterPro" id="IPR012676">
    <property type="entry name" value="TGS-like"/>
</dbReference>
<dbReference type="Gene3D" id="1.10.3210.10">
    <property type="entry name" value="Hypothetical protein af1432"/>
    <property type="match status" value="1"/>
</dbReference>
<evidence type="ECO:0000313" key="4">
    <source>
        <dbReference type="Proteomes" id="UP000033847"/>
    </source>
</evidence>
<comment type="similarity">
    <text evidence="1">Belongs to the RelA/SpoT family.</text>
</comment>
<dbReference type="PANTHER" id="PTHR21262">
    <property type="entry name" value="GUANOSINE-3',5'-BIS DIPHOSPHATE 3'-PYROPHOSPHOHYDROLASE"/>
    <property type="match status" value="1"/>
</dbReference>
<dbReference type="GO" id="GO:0005886">
    <property type="term" value="C:plasma membrane"/>
    <property type="evidence" value="ECO:0007669"/>
    <property type="project" value="TreeGrafter"/>
</dbReference>
<keyword evidence="3" id="KW-0808">Transferase</keyword>
<dbReference type="AlphaFoldDB" id="A0A0G0YRM6"/>
<dbReference type="CDD" id="cd05399">
    <property type="entry name" value="NT_Rel-Spo_like"/>
    <property type="match status" value="1"/>
</dbReference>
<dbReference type="Gene3D" id="3.10.20.30">
    <property type="match status" value="1"/>
</dbReference>
<dbReference type="EMBL" id="LCCU01000003">
    <property type="protein sequence ID" value="KKS39244.1"/>
    <property type="molecule type" value="Genomic_DNA"/>
</dbReference>
<name>A0A0G0YRM6_UNCKA</name>
<dbReference type="CDD" id="cd01668">
    <property type="entry name" value="TGS_RSH"/>
    <property type="match status" value="1"/>
</dbReference>
<dbReference type="InterPro" id="IPR043519">
    <property type="entry name" value="NT_sf"/>
</dbReference>
<dbReference type="PATRIC" id="fig|1619138.3.peg.212"/>
<dbReference type="GO" id="GO:0015969">
    <property type="term" value="P:guanosine tetraphosphate metabolic process"/>
    <property type="evidence" value="ECO:0007669"/>
    <property type="project" value="InterPro"/>
</dbReference>
<dbReference type="FunFam" id="3.10.20.30:FF:000002">
    <property type="entry name" value="GTP pyrophosphokinase (RelA/SpoT)"/>
    <property type="match status" value="1"/>
</dbReference>
<dbReference type="Pfam" id="PF02824">
    <property type="entry name" value="TGS"/>
    <property type="match status" value="1"/>
</dbReference>
<dbReference type="InterPro" id="IPR012675">
    <property type="entry name" value="Beta-grasp_dom_sf"/>
</dbReference>
<protein>
    <submittedName>
        <fullName evidence="3">GTP diphosphokinase</fullName>
    </submittedName>
</protein>
<organism evidence="3 4">
    <name type="scientific">candidate division WWE3 bacterium GW2011_GWF1_42_14</name>
    <dbReference type="NCBI Taxonomy" id="1619138"/>
    <lineage>
        <taxon>Bacteria</taxon>
        <taxon>Katanobacteria</taxon>
    </lineage>
</organism>
<evidence type="ECO:0000259" key="2">
    <source>
        <dbReference type="PROSITE" id="PS51880"/>
    </source>
</evidence>
<gene>
    <name evidence="3" type="ORF">UV00_C0003G0076</name>
</gene>
<keyword evidence="3" id="KW-0418">Kinase</keyword>
<dbReference type="SMART" id="SM00954">
    <property type="entry name" value="RelA_SpoT"/>
    <property type="match status" value="1"/>
</dbReference>
<dbReference type="SUPFAM" id="SSF81301">
    <property type="entry name" value="Nucleotidyltransferase"/>
    <property type="match status" value="1"/>
</dbReference>
<dbReference type="Pfam" id="PF04607">
    <property type="entry name" value="RelA_SpoT"/>
    <property type="match status" value="1"/>
</dbReference>
<dbReference type="PANTHER" id="PTHR21262:SF31">
    <property type="entry name" value="GTP PYROPHOSPHOKINASE"/>
    <property type="match status" value="1"/>
</dbReference>
<dbReference type="InterPro" id="IPR007685">
    <property type="entry name" value="RelA_SpoT"/>
</dbReference>
<dbReference type="InterPro" id="IPR033655">
    <property type="entry name" value="TGS_RelA/SpoT"/>
</dbReference>
<dbReference type="Gene3D" id="3.30.460.10">
    <property type="entry name" value="Beta Polymerase, domain 2"/>
    <property type="match status" value="1"/>
</dbReference>
<accession>A0A0G0YRM6</accession>
<proteinExistence type="inferred from homology"/>
<reference evidence="3 4" key="1">
    <citation type="journal article" date="2015" name="Nature">
        <title>rRNA introns, odd ribosomes, and small enigmatic genomes across a large radiation of phyla.</title>
        <authorList>
            <person name="Brown C.T."/>
            <person name="Hug L.A."/>
            <person name="Thomas B.C."/>
            <person name="Sharon I."/>
            <person name="Castelle C.J."/>
            <person name="Singh A."/>
            <person name="Wilkins M.J."/>
            <person name="Williams K.H."/>
            <person name="Banfield J.F."/>
        </authorList>
    </citation>
    <scope>NUCLEOTIDE SEQUENCE [LARGE SCALE GENOMIC DNA]</scope>
</reference>
<feature type="domain" description="TGS" evidence="2">
    <location>
        <begin position="367"/>
        <end position="430"/>
    </location>
</feature>
<dbReference type="GO" id="GO:0016301">
    <property type="term" value="F:kinase activity"/>
    <property type="evidence" value="ECO:0007669"/>
    <property type="project" value="UniProtKB-KW"/>
</dbReference>
<dbReference type="InterPro" id="IPR004095">
    <property type="entry name" value="TGS"/>
</dbReference>
<comment type="caution">
    <text evidence="3">The sequence shown here is derived from an EMBL/GenBank/DDBJ whole genome shotgun (WGS) entry which is preliminary data.</text>
</comment>
<evidence type="ECO:0000256" key="1">
    <source>
        <dbReference type="ARBA" id="ARBA00007476"/>
    </source>
</evidence>